<evidence type="ECO:0000313" key="1">
    <source>
        <dbReference type="EMBL" id="KAF4046956.1"/>
    </source>
</evidence>
<keyword evidence="2" id="KW-1185">Reference proteome</keyword>
<reference evidence="1" key="1">
    <citation type="submission" date="2020-04" db="EMBL/GenBank/DDBJ databases">
        <title>Hybrid Assembly of Korean Phytophthora infestans isolates.</title>
        <authorList>
            <person name="Prokchorchik M."/>
            <person name="Lee Y."/>
            <person name="Seo J."/>
            <person name="Cho J.-H."/>
            <person name="Park Y.-E."/>
            <person name="Jang D.-C."/>
            <person name="Im J.-S."/>
            <person name="Choi J.-G."/>
            <person name="Park H.-J."/>
            <person name="Lee G.-B."/>
            <person name="Lee Y.-G."/>
            <person name="Hong S.-Y."/>
            <person name="Cho K."/>
            <person name="Sohn K.H."/>
        </authorList>
    </citation>
    <scope>NUCLEOTIDE SEQUENCE</scope>
    <source>
        <strain evidence="1">KR_1_A1</strain>
    </source>
</reference>
<sequence length="60" mass="6453">MSSRFTSTERKKVGQFLDAALEQDDLGTLSSDARALNEAFLGDLVARLGGNPQSSSIDHQ</sequence>
<dbReference type="EMBL" id="WSZM01000009">
    <property type="protein sequence ID" value="KAF4046956.1"/>
    <property type="molecule type" value="Genomic_DNA"/>
</dbReference>
<evidence type="ECO:0000313" key="2">
    <source>
        <dbReference type="Proteomes" id="UP000602510"/>
    </source>
</evidence>
<protein>
    <submittedName>
        <fullName evidence="1">Uncharacterized protein</fullName>
    </submittedName>
</protein>
<proteinExistence type="predicted"/>
<gene>
    <name evidence="1" type="ORF">GN244_ATG00604</name>
</gene>
<organism evidence="1 2">
    <name type="scientific">Phytophthora infestans</name>
    <name type="common">Potato late blight agent</name>
    <name type="synonym">Botrytis infestans</name>
    <dbReference type="NCBI Taxonomy" id="4787"/>
    <lineage>
        <taxon>Eukaryota</taxon>
        <taxon>Sar</taxon>
        <taxon>Stramenopiles</taxon>
        <taxon>Oomycota</taxon>
        <taxon>Peronosporomycetes</taxon>
        <taxon>Peronosporales</taxon>
        <taxon>Peronosporaceae</taxon>
        <taxon>Phytophthora</taxon>
    </lineage>
</organism>
<dbReference type="Proteomes" id="UP000602510">
    <property type="component" value="Unassembled WGS sequence"/>
</dbReference>
<dbReference type="AlphaFoldDB" id="A0A833X2P7"/>
<accession>A0A833X2P7</accession>
<name>A0A833X2P7_PHYIN</name>
<comment type="caution">
    <text evidence="1">The sequence shown here is derived from an EMBL/GenBank/DDBJ whole genome shotgun (WGS) entry which is preliminary data.</text>
</comment>